<feature type="domain" description="DUF1232" evidence="6">
    <location>
        <begin position="78"/>
        <end position="111"/>
    </location>
</feature>
<gene>
    <name evidence="7" type="ordered locus">Cag_0438</name>
</gene>
<dbReference type="AlphaFoldDB" id="Q3ATG4"/>
<accession>Q3ATG4</accession>
<comment type="subcellular location">
    <subcellularLocation>
        <location evidence="1">Endomembrane system</location>
        <topology evidence="1">Multi-pass membrane protein</topology>
    </subcellularLocation>
</comment>
<dbReference type="InterPro" id="IPR010652">
    <property type="entry name" value="DUF1232"/>
</dbReference>
<reference evidence="7" key="1">
    <citation type="submission" date="2005-08" db="EMBL/GenBank/DDBJ databases">
        <title>Complete sequence of Chlorobium chlorochromatii CaD3.</title>
        <authorList>
            <person name="Copeland A."/>
            <person name="Lucas S."/>
            <person name="Lapidus A."/>
            <person name="Barry K."/>
            <person name="Detter J.C."/>
            <person name="Glavina T."/>
            <person name="Hammon N."/>
            <person name="Israni S."/>
            <person name="Pitluck S."/>
            <person name="Bryant D."/>
            <person name="Schmutz J."/>
            <person name="Larimer F."/>
            <person name="Land M."/>
            <person name="Kyrpides N."/>
            <person name="Ivanova N."/>
            <person name="Richardson P."/>
        </authorList>
    </citation>
    <scope>NUCLEOTIDE SEQUENCE [LARGE SCALE GENOMIC DNA]</scope>
    <source>
        <strain evidence="7">CaD3</strain>
    </source>
</reference>
<evidence type="ECO:0000256" key="1">
    <source>
        <dbReference type="ARBA" id="ARBA00004127"/>
    </source>
</evidence>
<dbReference type="KEGG" id="cch:Cag_0438"/>
<dbReference type="Pfam" id="PF06803">
    <property type="entry name" value="DUF1232"/>
    <property type="match status" value="1"/>
</dbReference>
<evidence type="ECO:0000313" key="7">
    <source>
        <dbReference type="EMBL" id="ABB27711.1"/>
    </source>
</evidence>
<sequence length="152" mass="17127">MSIGIKSRFFNNARKMAVESIRNPEKMRRLIASALELTTKAGRNAKLQALSNKVQTLIRFVQASISREYNVMPWRSLILSVAALIYFVNAFDAIFDFIPLLGFVDDAAVLTAVLTSINNDLAKFIEWENSVKPQRTNVVDAEFEEVKEGSLQ</sequence>
<organism evidence="7">
    <name type="scientific">Chlorobium chlorochromatii (strain CaD3)</name>
    <dbReference type="NCBI Taxonomy" id="340177"/>
    <lineage>
        <taxon>Bacteria</taxon>
        <taxon>Pseudomonadati</taxon>
        <taxon>Chlorobiota</taxon>
        <taxon>Chlorobiia</taxon>
        <taxon>Chlorobiales</taxon>
        <taxon>Chlorobiaceae</taxon>
        <taxon>Chlorobium/Pelodictyon group</taxon>
        <taxon>Chlorobium</taxon>
    </lineage>
</organism>
<evidence type="ECO:0000259" key="6">
    <source>
        <dbReference type="Pfam" id="PF06803"/>
    </source>
</evidence>
<evidence type="ECO:0000256" key="4">
    <source>
        <dbReference type="ARBA" id="ARBA00023136"/>
    </source>
</evidence>
<evidence type="ECO:0000256" key="3">
    <source>
        <dbReference type="ARBA" id="ARBA00022989"/>
    </source>
</evidence>
<dbReference type="OrthoDB" id="9800034at2"/>
<dbReference type="EMBL" id="CP000108">
    <property type="protein sequence ID" value="ABB27711.1"/>
    <property type="molecule type" value="Genomic_DNA"/>
</dbReference>
<proteinExistence type="predicted"/>
<name>Q3ATG4_CHLCH</name>
<keyword evidence="2 5" id="KW-0812">Transmembrane</keyword>
<dbReference type="GO" id="GO:0012505">
    <property type="term" value="C:endomembrane system"/>
    <property type="evidence" value="ECO:0007669"/>
    <property type="project" value="UniProtKB-SubCell"/>
</dbReference>
<keyword evidence="3 5" id="KW-1133">Transmembrane helix</keyword>
<dbReference type="STRING" id="340177.Cag_0438"/>
<evidence type="ECO:0000256" key="5">
    <source>
        <dbReference type="SAM" id="Phobius"/>
    </source>
</evidence>
<dbReference type="eggNOG" id="COG3339">
    <property type="taxonomic scope" value="Bacteria"/>
</dbReference>
<keyword evidence="4 5" id="KW-0472">Membrane</keyword>
<dbReference type="HOGENOM" id="CLU_110199_0_1_10"/>
<protein>
    <recommendedName>
        <fullName evidence="6">DUF1232 domain-containing protein</fullName>
    </recommendedName>
</protein>
<feature type="transmembrane region" description="Helical" evidence="5">
    <location>
        <begin position="74"/>
        <end position="91"/>
    </location>
</feature>
<evidence type="ECO:0000256" key="2">
    <source>
        <dbReference type="ARBA" id="ARBA00022692"/>
    </source>
</evidence>